<dbReference type="Proteomes" id="UP000198660">
    <property type="component" value="Unassembled WGS sequence"/>
</dbReference>
<gene>
    <name evidence="4" type="ORF">SAMN05444972_102205</name>
</gene>
<accession>A0A1I6PXI7</accession>
<evidence type="ECO:0000259" key="3">
    <source>
        <dbReference type="Pfam" id="PF03816"/>
    </source>
</evidence>
<evidence type="ECO:0000256" key="2">
    <source>
        <dbReference type="SAM" id="MobiDB-lite"/>
    </source>
</evidence>
<dbReference type="PANTHER" id="PTHR33392:SF6">
    <property type="entry name" value="POLYISOPRENYL-TEICHOIC ACID--PEPTIDOGLYCAN TEICHOIC ACID TRANSFERASE TAGU"/>
    <property type="match status" value="1"/>
</dbReference>
<dbReference type="NCBIfam" id="TIGR00350">
    <property type="entry name" value="lytR_cpsA_psr"/>
    <property type="match status" value="1"/>
</dbReference>
<feature type="domain" description="Cell envelope-related transcriptional attenuator" evidence="3">
    <location>
        <begin position="61"/>
        <end position="215"/>
    </location>
</feature>
<dbReference type="AlphaFoldDB" id="A0A1I6PXI7"/>
<dbReference type="Gene3D" id="3.40.630.190">
    <property type="entry name" value="LCP protein"/>
    <property type="match status" value="1"/>
</dbReference>
<dbReference type="InterPro" id="IPR050922">
    <property type="entry name" value="LytR/CpsA/Psr_CW_biosynth"/>
</dbReference>
<dbReference type="RefSeq" id="WP_091834047.1">
    <property type="nucleotide sequence ID" value="NZ_FPAA01000002.1"/>
</dbReference>
<dbReference type="Pfam" id="PF03816">
    <property type="entry name" value="LytR_cpsA_psr"/>
    <property type="match status" value="1"/>
</dbReference>
<reference evidence="5" key="1">
    <citation type="submission" date="2016-10" db="EMBL/GenBank/DDBJ databases">
        <authorList>
            <person name="Varghese N."/>
            <person name="Submissions S."/>
        </authorList>
    </citation>
    <scope>NUCLEOTIDE SEQUENCE [LARGE SCALE GENOMIC DNA]</scope>
    <source>
        <strain evidence="5">DSM 45789</strain>
    </source>
</reference>
<name>A0A1I6PXI7_9BACL</name>
<evidence type="ECO:0000256" key="1">
    <source>
        <dbReference type="ARBA" id="ARBA00006068"/>
    </source>
</evidence>
<dbReference type="OrthoDB" id="27330at2"/>
<feature type="region of interest" description="Disordered" evidence="2">
    <location>
        <begin position="304"/>
        <end position="340"/>
    </location>
</feature>
<dbReference type="InterPro" id="IPR004474">
    <property type="entry name" value="LytR_CpsA_psr"/>
</dbReference>
<dbReference type="EMBL" id="FPAA01000002">
    <property type="protein sequence ID" value="SFS44941.1"/>
    <property type="molecule type" value="Genomic_DNA"/>
</dbReference>
<comment type="similarity">
    <text evidence="1">Belongs to the LytR/CpsA/Psr (LCP) family.</text>
</comment>
<protein>
    <submittedName>
        <fullName evidence="4">Cell envelope-related function transcriptional attenuator common domain-containing protein</fullName>
    </submittedName>
</protein>
<evidence type="ECO:0000313" key="5">
    <source>
        <dbReference type="Proteomes" id="UP000198660"/>
    </source>
</evidence>
<proteinExistence type="inferred from homology"/>
<feature type="compositionally biased region" description="Polar residues" evidence="2">
    <location>
        <begin position="319"/>
        <end position="340"/>
    </location>
</feature>
<organism evidence="4 5">
    <name type="scientific">Marininema halotolerans</name>
    <dbReference type="NCBI Taxonomy" id="1155944"/>
    <lineage>
        <taxon>Bacteria</taxon>
        <taxon>Bacillati</taxon>
        <taxon>Bacillota</taxon>
        <taxon>Bacilli</taxon>
        <taxon>Bacillales</taxon>
        <taxon>Thermoactinomycetaceae</taxon>
        <taxon>Marininema</taxon>
    </lineage>
</organism>
<keyword evidence="5" id="KW-1185">Reference proteome</keyword>
<sequence length="340" mass="38319">MAILGASYFFFKLSTTIHDSYDPIKRGKKSAEAQRDLAKQGSFTVLLVGTDVKDASNKYWRSDTMILAAINPKKKSMKMISIPRDTYASIANTPNGFKTKINAAPYYGIKAGVGPMTNTVYTLESYLNTPIKYYVKINFNGFIDITDTLGGTDVNVPFDFNLHVFNKQYYFKKGPAHLNGHEALAYVRMRKGDPRGDAGRNDRQREVIQSLMKKSMSFHSIGKMDDVLKAVGDNITHNMKLSEMLELQSIYRSIPKKNTETLTLHGYNSNQKNAQKIYYYYVSEQERLRVSLTLRKQLDLPLQTFDGKPYEGDIPDKPSNMTPQQPNSSTPATGNPTTSP</sequence>
<evidence type="ECO:0000313" key="4">
    <source>
        <dbReference type="EMBL" id="SFS44941.1"/>
    </source>
</evidence>
<dbReference type="PANTHER" id="PTHR33392">
    <property type="entry name" value="POLYISOPRENYL-TEICHOIC ACID--PEPTIDOGLYCAN TEICHOIC ACID TRANSFERASE TAGU"/>
    <property type="match status" value="1"/>
</dbReference>